<keyword evidence="2" id="KW-1185">Reference proteome</keyword>
<dbReference type="AlphaFoldDB" id="A0A1I5RPI2"/>
<dbReference type="STRING" id="937334.SAMN05444406_10168"/>
<protein>
    <submittedName>
        <fullName evidence="1">PASTA domain-containing protein</fullName>
    </submittedName>
</protein>
<accession>A0A1I5RPI2</accession>
<dbReference type="InterPro" id="IPR005543">
    <property type="entry name" value="PASTA_dom"/>
</dbReference>
<dbReference type="Proteomes" id="UP000198577">
    <property type="component" value="Unassembled WGS sequence"/>
</dbReference>
<dbReference type="CDD" id="cd06577">
    <property type="entry name" value="PASTA_pknB"/>
    <property type="match status" value="1"/>
</dbReference>
<organism evidence="1 2">
    <name type="scientific">Caldicoprobacter faecalis</name>
    <dbReference type="NCBI Taxonomy" id="937334"/>
    <lineage>
        <taxon>Bacteria</taxon>
        <taxon>Bacillati</taxon>
        <taxon>Bacillota</taxon>
        <taxon>Clostridia</taxon>
        <taxon>Caldicoprobacterales</taxon>
        <taxon>Caldicoprobacteraceae</taxon>
        <taxon>Caldicoprobacter</taxon>
    </lineage>
</organism>
<sequence>MGVPDLVGLNLQDALQILEESGLCATPRIVRYFPPASKGLEQGCNVEERVIRQRIVENGQIELVVSSFKDCPRDF</sequence>
<dbReference type="EMBL" id="FOXR01000001">
    <property type="protein sequence ID" value="SFP60464.1"/>
    <property type="molecule type" value="Genomic_DNA"/>
</dbReference>
<dbReference type="RefSeq" id="WP_025746622.1">
    <property type="nucleotide sequence ID" value="NZ_FOXR01000001.1"/>
</dbReference>
<proteinExistence type="predicted"/>
<reference evidence="1 2" key="1">
    <citation type="submission" date="2016-10" db="EMBL/GenBank/DDBJ databases">
        <authorList>
            <person name="de Groot N.N."/>
        </authorList>
    </citation>
    <scope>NUCLEOTIDE SEQUENCE [LARGE SCALE GENOMIC DNA]</scope>
    <source>
        <strain evidence="1 2">DSM 20678</strain>
    </source>
</reference>
<name>A0A1I5RPI2_9FIRM</name>
<evidence type="ECO:0000313" key="2">
    <source>
        <dbReference type="Proteomes" id="UP000198577"/>
    </source>
</evidence>
<gene>
    <name evidence="1" type="ORF">SAMN05444406_10168</name>
</gene>
<evidence type="ECO:0000313" key="1">
    <source>
        <dbReference type="EMBL" id="SFP60464.1"/>
    </source>
</evidence>